<evidence type="ECO:0000313" key="9">
    <source>
        <dbReference type="Proteomes" id="UP000602510"/>
    </source>
</evidence>
<keyword evidence="4" id="KW-0238">DNA-binding</keyword>
<evidence type="ECO:0000256" key="4">
    <source>
        <dbReference type="ARBA" id="ARBA00023125"/>
    </source>
</evidence>
<evidence type="ECO:0000256" key="2">
    <source>
        <dbReference type="ARBA" id="ARBA00022741"/>
    </source>
</evidence>
<protein>
    <submittedName>
        <fullName evidence="7">MutS domain V</fullName>
    </submittedName>
</protein>
<dbReference type="InterPro" id="IPR027417">
    <property type="entry name" value="P-loop_NTPase"/>
</dbReference>
<dbReference type="PROSITE" id="PS00486">
    <property type="entry name" value="DNA_MISMATCH_REPAIR_2"/>
    <property type="match status" value="1"/>
</dbReference>
<dbReference type="Proteomes" id="UP000704712">
    <property type="component" value="Unassembled WGS sequence"/>
</dbReference>
<dbReference type="GO" id="GO:0030983">
    <property type="term" value="F:mismatched DNA binding"/>
    <property type="evidence" value="ECO:0007669"/>
    <property type="project" value="InterPro"/>
</dbReference>
<evidence type="ECO:0000256" key="5">
    <source>
        <dbReference type="SAM" id="MobiDB-lite"/>
    </source>
</evidence>
<dbReference type="Gene3D" id="1.10.1420.10">
    <property type="match status" value="1"/>
</dbReference>
<reference evidence="7" key="1">
    <citation type="submission" date="2020-04" db="EMBL/GenBank/DDBJ databases">
        <title>Hybrid Assembly of Korean Phytophthora infestans isolates.</title>
        <authorList>
            <person name="Prokchorchik M."/>
            <person name="Lee Y."/>
            <person name="Seo J."/>
            <person name="Cho J.-H."/>
            <person name="Park Y.-E."/>
            <person name="Jang D.-C."/>
            <person name="Im J.-S."/>
            <person name="Choi J.-G."/>
            <person name="Park H.-J."/>
            <person name="Lee G.-B."/>
            <person name="Lee Y.-G."/>
            <person name="Hong S.-Y."/>
            <person name="Cho K."/>
            <person name="Sohn K.H."/>
        </authorList>
    </citation>
    <scope>NUCLEOTIDE SEQUENCE</scope>
    <source>
        <strain evidence="7">KR_1_A1</strain>
        <strain evidence="8">KR_2_A2</strain>
    </source>
</reference>
<gene>
    <name evidence="7" type="ORF">GN244_ATG00093</name>
    <name evidence="8" type="ORF">GN958_ATG07649</name>
</gene>
<comment type="caution">
    <text evidence="7">The sequence shown here is derived from an EMBL/GenBank/DDBJ whole genome shotgun (WGS) entry which is preliminary data.</text>
</comment>
<comment type="similarity">
    <text evidence="1">Belongs to the DNA mismatch repair MutS family.</text>
</comment>
<keyword evidence="3" id="KW-0067">ATP-binding</keyword>
<dbReference type="InterPro" id="IPR007696">
    <property type="entry name" value="DNA_mismatch_repair_MutS_core"/>
</dbReference>
<dbReference type="PANTHER" id="PTHR11361">
    <property type="entry name" value="DNA MISMATCH REPAIR PROTEIN MUTS FAMILY MEMBER"/>
    <property type="match status" value="1"/>
</dbReference>
<dbReference type="EMBL" id="JAACNO010001079">
    <property type="protein sequence ID" value="KAF4143156.1"/>
    <property type="molecule type" value="Genomic_DNA"/>
</dbReference>
<dbReference type="Proteomes" id="UP000602510">
    <property type="component" value="Unassembled WGS sequence"/>
</dbReference>
<evidence type="ECO:0000313" key="8">
    <source>
        <dbReference type="EMBL" id="KAF4143156.1"/>
    </source>
</evidence>
<dbReference type="Pfam" id="PF00488">
    <property type="entry name" value="MutS_V"/>
    <property type="match status" value="1"/>
</dbReference>
<dbReference type="SMART" id="SM00533">
    <property type="entry name" value="MUTSd"/>
    <property type="match status" value="1"/>
</dbReference>
<dbReference type="SUPFAM" id="SSF48334">
    <property type="entry name" value="DNA repair protein MutS, domain III"/>
    <property type="match status" value="1"/>
</dbReference>
<dbReference type="GO" id="GO:0005524">
    <property type="term" value="F:ATP binding"/>
    <property type="evidence" value="ECO:0007669"/>
    <property type="project" value="UniProtKB-KW"/>
</dbReference>
<dbReference type="InterPro" id="IPR000432">
    <property type="entry name" value="DNA_mismatch_repair_MutS_C"/>
</dbReference>
<dbReference type="GO" id="GO:0005634">
    <property type="term" value="C:nucleus"/>
    <property type="evidence" value="ECO:0007669"/>
    <property type="project" value="TreeGrafter"/>
</dbReference>
<evidence type="ECO:0000256" key="3">
    <source>
        <dbReference type="ARBA" id="ARBA00022840"/>
    </source>
</evidence>
<keyword evidence="9" id="KW-1185">Reference proteome</keyword>
<name>A0A833WQV1_PHYIN</name>
<dbReference type="InterPro" id="IPR045076">
    <property type="entry name" value="MutS"/>
</dbReference>
<dbReference type="AlphaFoldDB" id="A0A833WQV1"/>
<dbReference type="EMBL" id="WSZM01000002">
    <property type="protein sequence ID" value="KAF4047390.1"/>
    <property type="molecule type" value="Genomic_DNA"/>
</dbReference>
<dbReference type="SUPFAM" id="SSF52540">
    <property type="entry name" value="P-loop containing nucleoside triphosphate hydrolases"/>
    <property type="match status" value="1"/>
</dbReference>
<proteinExistence type="inferred from homology"/>
<dbReference type="Gene3D" id="3.40.50.300">
    <property type="entry name" value="P-loop containing nucleotide triphosphate hydrolases"/>
    <property type="match status" value="1"/>
</dbReference>
<evidence type="ECO:0000259" key="6">
    <source>
        <dbReference type="PROSITE" id="PS00486"/>
    </source>
</evidence>
<dbReference type="SMART" id="SM00534">
    <property type="entry name" value="MUTSac"/>
    <property type="match status" value="1"/>
</dbReference>
<dbReference type="Pfam" id="PF05192">
    <property type="entry name" value="MutS_III"/>
    <property type="match status" value="1"/>
</dbReference>
<dbReference type="GO" id="GO:0140664">
    <property type="term" value="F:ATP-dependent DNA damage sensor activity"/>
    <property type="evidence" value="ECO:0007669"/>
    <property type="project" value="InterPro"/>
</dbReference>
<feature type="domain" description="DNA mismatch repair proteins mutS family" evidence="6">
    <location>
        <begin position="651"/>
        <end position="667"/>
    </location>
</feature>
<evidence type="ECO:0000313" key="7">
    <source>
        <dbReference type="EMBL" id="KAF4047390.1"/>
    </source>
</evidence>
<keyword evidence="2" id="KW-0547">Nucleotide-binding</keyword>
<dbReference type="InterPro" id="IPR036187">
    <property type="entry name" value="DNA_mismatch_repair_MutS_sf"/>
</dbReference>
<accession>A0A833WQV1</accession>
<dbReference type="GO" id="GO:0006298">
    <property type="term" value="P:mismatch repair"/>
    <property type="evidence" value="ECO:0007669"/>
    <property type="project" value="InterPro"/>
</dbReference>
<feature type="region of interest" description="Disordered" evidence="5">
    <location>
        <begin position="1"/>
        <end position="26"/>
    </location>
</feature>
<dbReference type="PANTHER" id="PTHR11361:SF20">
    <property type="entry name" value="MUTS PROTEIN HOMOLOG 5"/>
    <property type="match status" value="1"/>
</dbReference>
<dbReference type="GO" id="GO:0051026">
    <property type="term" value="P:chiasma assembly"/>
    <property type="evidence" value="ECO:0007669"/>
    <property type="project" value="TreeGrafter"/>
</dbReference>
<sequence>MSSLQAVQRGEGEEEERPHPSDVEDFNEVEEEELVFMSILFDRGELGVAIYNALTTSLKTLQLRIADPQELEEIIDRLHTQFGVNHVLVSSRNASTNGILRMVKKLGDMHQTRTGISVRKHSDFNYHKACQAVERVQVGTASDEFRVHRARLSRREANTFLGSFFDFDSTQLIRATGALLLYLVSEKIGNQFDDVESLYFSTVELVALDGFMCIDKSTLQSLQIFNHEAHPSLIKGSGRAKEGFSLFGLLNRTVTKSGGCLLRRWMLAPLVNSAHINERHNSVAFFTGAENDELRQLLLEKLKHFRDVAGIFQRIKRRCASVGDWCRFATSIRSFLEAQSMIKGVCETNMSSLPDVLTRVKSEHNITHVSNLLGNVVDFEESQQESTVIIRSGVSEALDAARERYEDLDNVLSEIAFQVQEANPVLSSITVQYIPQVGYVICCESPTTLPDFVFQFQEDDTTFYYKDDCCRDLDESVGDIFGYILDLQQDLLEELTMALLEYEGSIHEMTSIMSNLDCLISFASCGKSFSFTRPQISGRSTLKATQARHPLQELLVEHYIPNDIFLNSSDFMKIVTGHNGSGKSVYLKMVGLLQYMTQIGSFVPAEKAEIGLVTKVFTRIQSMESATVSQSSFTIDCNQMAWMLNHGDGHSLFLIDEFGKGTAELDGIALLSSFINYLARKRFTAGRPRVVLTTHFLDIFRKDLIVPELVVDPSLTQNGDESSSDTARVVCTVMASTDVPKSYSATSNAVPLYELRRGISSHSNALACAAKCGIQQKLVERAQAVLDCFRCGVTASSRWQSAGPSPELHLSMLFSSIGDWQTAGDDTVSKLLAIARMGTQ</sequence>
<organism evidence="7 9">
    <name type="scientific">Phytophthora infestans</name>
    <name type="common">Potato late blight agent</name>
    <name type="synonym">Botrytis infestans</name>
    <dbReference type="NCBI Taxonomy" id="4787"/>
    <lineage>
        <taxon>Eukaryota</taxon>
        <taxon>Sar</taxon>
        <taxon>Stramenopiles</taxon>
        <taxon>Oomycota</taxon>
        <taxon>Peronosporomycetes</taxon>
        <taxon>Peronosporales</taxon>
        <taxon>Peronosporaceae</taxon>
        <taxon>Phytophthora</taxon>
    </lineage>
</organism>
<evidence type="ECO:0000256" key="1">
    <source>
        <dbReference type="ARBA" id="ARBA00006271"/>
    </source>
</evidence>